<sequence>MFSRFHKSFKPSHTIPSHTISRFTGYYASHTPCLSRNLNTSRNFRRLRNTQTNINEMHKWIREIRANQKEITANQKREEIWRKELLDAISRLEPKQSFFGKLFSSSIN</sequence>
<protein>
    <submittedName>
        <fullName evidence="1">Chromosome 1, complete genome</fullName>
    </submittedName>
</protein>
<proteinExistence type="predicted"/>
<gene>
    <name evidence="1" type="ORF">FGRAMPH1_01T01271</name>
</gene>
<dbReference type="EMBL" id="HG970332">
    <property type="protein sequence ID" value="CEF72437.1"/>
    <property type="molecule type" value="Genomic_DNA"/>
</dbReference>
<reference evidence="2" key="4">
    <citation type="submission" date="2017-01" db="UniProtKB">
        <authorList>
            <consortium name="EnsemblFungi"/>
        </authorList>
    </citation>
    <scope>IDENTIFICATION</scope>
    <source>
        <strain evidence="2">PH-1 / ATCC MYA-4620 / FGSC 9075 / NRRL 31084</strain>
    </source>
</reference>
<organism evidence="1 3">
    <name type="scientific">Gibberella zeae (strain ATCC MYA-4620 / CBS 123657 / FGSC 9075 / NRRL 31084 / PH-1)</name>
    <name type="common">Wheat head blight fungus</name>
    <name type="synonym">Fusarium graminearum</name>
    <dbReference type="NCBI Taxonomy" id="229533"/>
    <lineage>
        <taxon>Eukaryota</taxon>
        <taxon>Fungi</taxon>
        <taxon>Dikarya</taxon>
        <taxon>Ascomycota</taxon>
        <taxon>Pezizomycotina</taxon>
        <taxon>Sordariomycetes</taxon>
        <taxon>Hypocreomycetidae</taxon>
        <taxon>Hypocreales</taxon>
        <taxon>Nectriaceae</taxon>
        <taxon>Fusarium</taxon>
    </lineage>
</organism>
<dbReference type="HOGENOM" id="CLU_2197218_0_0_1"/>
<keyword evidence="3" id="KW-1185">Reference proteome</keyword>
<accession>A0A098D1V5</accession>
<dbReference type="Proteomes" id="UP000070720">
    <property type="component" value="Chromosome 1"/>
</dbReference>
<reference evidence="2 3" key="1">
    <citation type="journal article" date="2007" name="Science">
        <title>The Fusarium graminearum genome reveals a link between localized polymorphism and pathogen specialization.</title>
        <authorList>
            <person name="Cuomo C.A."/>
            <person name="Gueldener U."/>
            <person name="Xu J.-R."/>
            <person name="Trail F."/>
            <person name="Turgeon B.G."/>
            <person name="Di Pietro A."/>
            <person name="Walton J.D."/>
            <person name="Ma L.-J."/>
            <person name="Baker S.E."/>
            <person name="Rep M."/>
            <person name="Adam G."/>
            <person name="Antoniw J."/>
            <person name="Baldwin T."/>
            <person name="Calvo S.E."/>
            <person name="Chang Y.-L."/>
            <person name="DeCaprio D."/>
            <person name="Gale L.R."/>
            <person name="Gnerre S."/>
            <person name="Goswami R.S."/>
            <person name="Hammond-Kosack K."/>
            <person name="Harris L.J."/>
            <person name="Hilburn K."/>
            <person name="Kennell J.C."/>
            <person name="Kroken S."/>
            <person name="Magnuson J.K."/>
            <person name="Mannhaupt G."/>
            <person name="Mauceli E.W."/>
            <person name="Mewes H.-W."/>
            <person name="Mitterbauer R."/>
            <person name="Muehlbauer G."/>
            <person name="Muensterkoetter M."/>
            <person name="Nelson D."/>
            <person name="O'Donnell K."/>
            <person name="Ouellet T."/>
            <person name="Qi W."/>
            <person name="Quesneville H."/>
            <person name="Roncero M.I.G."/>
            <person name="Seong K.-Y."/>
            <person name="Tetko I.V."/>
            <person name="Urban M."/>
            <person name="Waalwijk C."/>
            <person name="Ward T.J."/>
            <person name="Yao J."/>
            <person name="Birren B.W."/>
            <person name="Kistler H.C."/>
        </authorList>
    </citation>
    <scope>NUCLEOTIDE SEQUENCE [LARGE SCALE GENOMIC DNA]</scope>
    <source>
        <strain evidence="3">ATCC MYA-4620 / CBS 123657 / FGSC 9075 / NRRL 31084 / PH-1</strain>
        <strain evidence="2">PH-1 / ATCC MYA-4620 / FGSC 9075 / NRRL 31084</strain>
    </source>
</reference>
<dbReference type="EnsemblFungi" id="CEF72437">
    <property type="protein sequence ID" value="CEF72437"/>
    <property type="gene ID" value="FGRRES_11773"/>
</dbReference>
<dbReference type="InParanoid" id="I1S4K5"/>
<dbReference type="AlphaFoldDB" id="I1S4K5"/>
<reference evidence="1 3" key="3">
    <citation type="journal article" date="2015" name="BMC Genomics">
        <title>The completed genome sequence of the pathogenic ascomycete fungus Fusarium graminearum.</title>
        <authorList>
            <person name="King R."/>
            <person name="Urban M."/>
            <person name="Hammond-Kosack M.C."/>
            <person name="Hassani-Pak K."/>
            <person name="Hammond-Kosack K.E."/>
        </authorList>
    </citation>
    <scope>NUCLEOTIDE SEQUENCE [LARGE SCALE GENOMIC DNA]</scope>
    <source>
        <strain evidence="3">ATCC MYA-4620 / CBS 123657 / FGSC 9075 / NRRL 31084 / PH-1</strain>
        <strain evidence="1">PH-1</strain>
    </source>
</reference>
<reference evidence="2 3" key="2">
    <citation type="journal article" date="2010" name="Nature">
        <title>Comparative genomics reveals mobile pathogenicity chromosomes in Fusarium.</title>
        <authorList>
            <person name="Ma L.J."/>
            <person name="van der Does H.C."/>
            <person name="Borkovich K.A."/>
            <person name="Coleman J.J."/>
            <person name="Daboussi M.J."/>
            <person name="Di Pietro A."/>
            <person name="Dufresne M."/>
            <person name="Freitag M."/>
            <person name="Grabherr M."/>
            <person name="Henrissat B."/>
            <person name="Houterman P.M."/>
            <person name="Kang S."/>
            <person name="Shim W.B."/>
            <person name="Woloshuk C."/>
            <person name="Xie X."/>
            <person name="Xu J.R."/>
            <person name="Antoniw J."/>
            <person name="Baker S.E."/>
            <person name="Bluhm B.H."/>
            <person name="Breakspear A."/>
            <person name="Brown D.W."/>
            <person name="Butchko R.A."/>
            <person name="Chapman S."/>
            <person name="Coulson R."/>
            <person name="Coutinho P.M."/>
            <person name="Danchin E.G."/>
            <person name="Diener A."/>
            <person name="Gale L.R."/>
            <person name="Gardiner D.M."/>
            <person name="Goff S."/>
            <person name="Hammond-Kosack K.E."/>
            <person name="Hilburn K."/>
            <person name="Hua-Van A."/>
            <person name="Jonkers W."/>
            <person name="Kazan K."/>
            <person name="Kodira C.D."/>
            <person name="Koehrsen M."/>
            <person name="Kumar L."/>
            <person name="Lee Y.H."/>
            <person name="Li L."/>
            <person name="Manners J.M."/>
            <person name="Miranda-Saavedra D."/>
            <person name="Mukherjee M."/>
            <person name="Park G."/>
            <person name="Park J."/>
            <person name="Park S.Y."/>
            <person name="Proctor R.H."/>
            <person name="Regev A."/>
            <person name="Ruiz-Roldan M.C."/>
            <person name="Sain D."/>
            <person name="Sakthikumar S."/>
            <person name="Sykes S."/>
            <person name="Schwartz D.C."/>
            <person name="Turgeon B.G."/>
            <person name="Wapinski I."/>
            <person name="Yoder O."/>
            <person name="Young S."/>
            <person name="Zeng Q."/>
            <person name="Zhou S."/>
            <person name="Galagan J."/>
            <person name="Cuomo C.A."/>
            <person name="Kistler H.C."/>
            <person name="Rep M."/>
        </authorList>
    </citation>
    <scope>GENOME REANNOTATION</scope>
    <source>
        <strain evidence="3">ATCC MYA-4620 / CBS 123657 / FGSC 9075 / NRRL 31084 / PH-1</strain>
        <strain evidence="2">PH-1 / ATCC MYA-4620 / FGSC 9075 / NRRL 31084</strain>
    </source>
</reference>
<evidence type="ECO:0000313" key="2">
    <source>
        <dbReference type="EnsemblFungi" id="CEF72437"/>
    </source>
</evidence>
<evidence type="ECO:0000313" key="3">
    <source>
        <dbReference type="Proteomes" id="UP000070720"/>
    </source>
</evidence>
<evidence type="ECO:0000313" key="1">
    <source>
        <dbReference type="EMBL" id="CEF72437.1"/>
    </source>
</evidence>
<dbReference type="RefSeq" id="XP_011316171.1">
    <property type="nucleotide sequence ID" value="XM_011317869.1"/>
</dbReference>
<name>I1S4K5_GIBZE</name>
<dbReference type="VEuPathDB" id="FungiDB:FGRAMPH1_01G01271"/>
<dbReference type="KEGG" id="fgr:FGSG_11773"/>
<accession>I1S4K5</accession>